<protein>
    <submittedName>
        <fullName evidence="1">Uncharacterized protein</fullName>
    </submittedName>
</protein>
<reference evidence="1" key="1">
    <citation type="submission" date="2021-06" db="EMBL/GenBank/DDBJ databases">
        <title>Comparative genomics, transcriptomics and evolutionary studies reveal genomic signatures of adaptation to plant cell wall in hemibiotrophic fungi.</title>
        <authorList>
            <consortium name="DOE Joint Genome Institute"/>
            <person name="Baroncelli R."/>
            <person name="Diaz J.F."/>
            <person name="Benocci T."/>
            <person name="Peng M."/>
            <person name="Battaglia E."/>
            <person name="Haridas S."/>
            <person name="Andreopoulos W."/>
            <person name="Labutti K."/>
            <person name="Pangilinan J."/>
            <person name="Floch G.L."/>
            <person name="Makela M.R."/>
            <person name="Henrissat B."/>
            <person name="Grigoriev I.V."/>
            <person name="Crouch J.A."/>
            <person name="De Vries R.P."/>
            <person name="Sukno S.A."/>
            <person name="Thon M.R."/>
        </authorList>
    </citation>
    <scope>NUCLEOTIDE SEQUENCE</scope>
    <source>
        <strain evidence="1">CBS 193.32</strain>
    </source>
</reference>
<proteinExistence type="predicted"/>
<accession>A0AAJ0A4Y4</accession>
<sequence length="209" mass="23952">MWNFALEAFTVVTRGKLKITVSLADALRVTACNLDQDNCQRRRNDVLSLFREVLDGTQDESLLQEAHMRLGSFYTDKGEYDAARSELDAQKSARTPAFQLSELRISWIDIQINEKQLIRNTALDRYANLLVNIKWKATGKAEDSTLERQDLRKAHGMYHELFDVYSSMSSIAGVSDKAKPPLPYLSIRVAHYGNQMRFVETKMKELGMR</sequence>
<organism evidence="1 2">
    <name type="scientific">Colletotrichum godetiae</name>
    <dbReference type="NCBI Taxonomy" id="1209918"/>
    <lineage>
        <taxon>Eukaryota</taxon>
        <taxon>Fungi</taxon>
        <taxon>Dikarya</taxon>
        <taxon>Ascomycota</taxon>
        <taxon>Pezizomycotina</taxon>
        <taxon>Sordariomycetes</taxon>
        <taxon>Hypocreomycetidae</taxon>
        <taxon>Glomerellales</taxon>
        <taxon>Glomerellaceae</taxon>
        <taxon>Colletotrichum</taxon>
        <taxon>Colletotrichum acutatum species complex</taxon>
    </lineage>
</organism>
<dbReference type="AlphaFoldDB" id="A0AAJ0A4Y4"/>
<comment type="caution">
    <text evidence="1">The sequence shown here is derived from an EMBL/GenBank/DDBJ whole genome shotgun (WGS) entry which is preliminary data.</text>
</comment>
<evidence type="ECO:0000313" key="2">
    <source>
        <dbReference type="Proteomes" id="UP001224890"/>
    </source>
</evidence>
<dbReference type="Proteomes" id="UP001224890">
    <property type="component" value="Unassembled WGS sequence"/>
</dbReference>
<gene>
    <name evidence="1" type="ORF">BDP55DRAFT_688593</name>
</gene>
<keyword evidence="2" id="KW-1185">Reference proteome</keyword>
<dbReference type="RefSeq" id="XP_060421353.1">
    <property type="nucleotide sequence ID" value="XM_060576651.1"/>
</dbReference>
<dbReference type="EMBL" id="JAHMHR010000148">
    <property type="protein sequence ID" value="KAK1656589.1"/>
    <property type="molecule type" value="Genomic_DNA"/>
</dbReference>
<evidence type="ECO:0000313" key="1">
    <source>
        <dbReference type="EMBL" id="KAK1656589.1"/>
    </source>
</evidence>
<name>A0AAJ0A4Y4_9PEZI</name>
<dbReference type="GeneID" id="85461177"/>